<name>A0A344UDR5_9NEIS</name>
<evidence type="ECO:0000313" key="2">
    <source>
        <dbReference type="Proteomes" id="UP000252038"/>
    </source>
</evidence>
<dbReference type="KEGG" id="chrb:DK843_03240"/>
<accession>A0A344UDR5</accession>
<protein>
    <submittedName>
        <fullName evidence="1">Uncharacterized protein</fullName>
    </submittedName>
</protein>
<proteinExistence type="predicted"/>
<dbReference type="EMBL" id="CP029554">
    <property type="protein sequence ID" value="AXE33413.1"/>
    <property type="molecule type" value="Genomic_DNA"/>
</dbReference>
<sequence>MVSREIIEYIQQRITQIQHLLGNTLQAFTIRSSINDMLNCLSMLPFPGEIQISFYKIRHISGIVKILHEWRIFISPHFQKFNHFISSHAKIRWQNFAQ</sequence>
<reference evidence="1 2" key="1">
    <citation type="submission" date="2018-05" db="EMBL/GenBank/DDBJ databases">
        <title>Genome sequencing, assembly and analysis of the novel insecticidal bacterium, Chromobacterium phragmitis.</title>
        <authorList>
            <person name="Sparks M.E."/>
            <person name="Blackburn M.B."/>
            <person name="Gundersen-Rindal D.E."/>
        </authorList>
    </citation>
    <scope>NUCLEOTIDE SEQUENCE [LARGE SCALE GENOMIC DNA]</scope>
    <source>
        <strain evidence="1">IIBBL 274-1</strain>
    </source>
</reference>
<gene>
    <name evidence="1" type="ORF">DK843_03240</name>
</gene>
<dbReference type="Proteomes" id="UP000252038">
    <property type="component" value="Chromosome"/>
</dbReference>
<organism evidence="1 2">
    <name type="scientific">Chromobacterium phragmitis</name>
    <dbReference type="NCBI Taxonomy" id="2202141"/>
    <lineage>
        <taxon>Bacteria</taxon>
        <taxon>Pseudomonadati</taxon>
        <taxon>Pseudomonadota</taxon>
        <taxon>Betaproteobacteria</taxon>
        <taxon>Neisseriales</taxon>
        <taxon>Chromobacteriaceae</taxon>
        <taxon>Chromobacterium</taxon>
    </lineage>
</organism>
<dbReference type="AlphaFoldDB" id="A0A344UDR5"/>
<evidence type="ECO:0000313" key="1">
    <source>
        <dbReference type="EMBL" id="AXE33413.1"/>
    </source>
</evidence>